<dbReference type="SUPFAM" id="SSF49464">
    <property type="entry name" value="Carboxypeptidase regulatory domain-like"/>
    <property type="match status" value="1"/>
</dbReference>
<keyword evidence="11" id="KW-1185">Reference proteome</keyword>
<dbReference type="GO" id="GO:0009279">
    <property type="term" value="C:cell outer membrane"/>
    <property type="evidence" value="ECO:0007669"/>
    <property type="project" value="UniProtKB-SubCell"/>
</dbReference>
<comment type="subcellular location">
    <subcellularLocation>
        <location evidence="1 7">Cell outer membrane</location>
        <topology evidence="1 7">Multi-pass membrane protein</topology>
    </subcellularLocation>
</comment>
<protein>
    <submittedName>
        <fullName evidence="10">TonB-dependent receptor</fullName>
    </submittedName>
</protein>
<feature type="chain" id="PRO_5024332740" evidence="8">
    <location>
        <begin position="35"/>
        <end position="1124"/>
    </location>
</feature>
<dbReference type="InterPro" id="IPR008969">
    <property type="entry name" value="CarboxyPept-like_regulatory"/>
</dbReference>
<evidence type="ECO:0000313" key="11">
    <source>
        <dbReference type="Proteomes" id="UP000306402"/>
    </source>
</evidence>
<keyword evidence="3 7" id="KW-1134">Transmembrane beta strand</keyword>
<reference evidence="10 11" key="1">
    <citation type="submission" date="2019-05" db="EMBL/GenBank/DDBJ databases">
        <authorList>
            <person name="Qu J.-H."/>
        </authorList>
    </citation>
    <scope>NUCLEOTIDE SEQUENCE [LARGE SCALE GENOMIC DNA]</scope>
    <source>
        <strain evidence="10 11">T17</strain>
    </source>
</reference>
<dbReference type="NCBIfam" id="TIGR04056">
    <property type="entry name" value="OMP_RagA_SusC"/>
    <property type="match status" value="1"/>
</dbReference>
<evidence type="ECO:0000313" key="10">
    <source>
        <dbReference type="EMBL" id="TLV03832.1"/>
    </source>
</evidence>
<feature type="signal peptide" evidence="8">
    <location>
        <begin position="1"/>
        <end position="34"/>
    </location>
</feature>
<comment type="similarity">
    <text evidence="7">Belongs to the TonB-dependent receptor family.</text>
</comment>
<dbReference type="Proteomes" id="UP000306402">
    <property type="component" value="Unassembled WGS sequence"/>
</dbReference>
<gene>
    <name evidence="10" type="ORF">FEN17_09630</name>
</gene>
<dbReference type="InterPro" id="IPR012910">
    <property type="entry name" value="Plug_dom"/>
</dbReference>
<evidence type="ECO:0000256" key="2">
    <source>
        <dbReference type="ARBA" id="ARBA00022448"/>
    </source>
</evidence>
<feature type="domain" description="TonB-dependent receptor plug" evidence="9">
    <location>
        <begin position="226"/>
        <end position="331"/>
    </location>
</feature>
<dbReference type="InterPro" id="IPR039426">
    <property type="entry name" value="TonB-dep_rcpt-like"/>
</dbReference>
<dbReference type="InterPro" id="IPR037066">
    <property type="entry name" value="Plug_dom_sf"/>
</dbReference>
<comment type="caution">
    <text evidence="10">The sequence shown here is derived from an EMBL/GenBank/DDBJ whole genome shotgun (WGS) entry which is preliminary data.</text>
</comment>
<dbReference type="Gene3D" id="2.40.170.20">
    <property type="entry name" value="TonB-dependent receptor, beta-barrel domain"/>
    <property type="match status" value="1"/>
</dbReference>
<keyword evidence="6 7" id="KW-0998">Cell outer membrane</keyword>
<name>A0A5R9L5I2_9BACT</name>
<dbReference type="SUPFAM" id="SSF56935">
    <property type="entry name" value="Porins"/>
    <property type="match status" value="1"/>
</dbReference>
<dbReference type="InterPro" id="IPR023996">
    <property type="entry name" value="TonB-dep_OMP_SusC/RagA"/>
</dbReference>
<evidence type="ECO:0000256" key="1">
    <source>
        <dbReference type="ARBA" id="ARBA00004571"/>
    </source>
</evidence>
<proteinExistence type="inferred from homology"/>
<dbReference type="AlphaFoldDB" id="A0A5R9L5I2"/>
<dbReference type="PROSITE" id="PS52016">
    <property type="entry name" value="TONB_DEPENDENT_REC_3"/>
    <property type="match status" value="1"/>
</dbReference>
<evidence type="ECO:0000256" key="6">
    <source>
        <dbReference type="ARBA" id="ARBA00023237"/>
    </source>
</evidence>
<dbReference type="RefSeq" id="WP_138365042.1">
    <property type="nucleotide sequence ID" value="NZ_VCEJ01000002.1"/>
</dbReference>
<evidence type="ECO:0000256" key="8">
    <source>
        <dbReference type="SAM" id="SignalP"/>
    </source>
</evidence>
<dbReference type="InterPro" id="IPR023997">
    <property type="entry name" value="TonB-dep_OMP_SusC/RagA_CS"/>
</dbReference>
<dbReference type="FunFam" id="2.170.130.10:FF:000003">
    <property type="entry name" value="SusC/RagA family TonB-linked outer membrane protein"/>
    <property type="match status" value="1"/>
</dbReference>
<dbReference type="Gene3D" id="2.170.130.10">
    <property type="entry name" value="TonB-dependent receptor, plug domain"/>
    <property type="match status" value="1"/>
</dbReference>
<organism evidence="10 11">
    <name type="scientific">Dyadobacter luticola</name>
    <dbReference type="NCBI Taxonomy" id="1979387"/>
    <lineage>
        <taxon>Bacteria</taxon>
        <taxon>Pseudomonadati</taxon>
        <taxon>Bacteroidota</taxon>
        <taxon>Cytophagia</taxon>
        <taxon>Cytophagales</taxon>
        <taxon>Spirosomataceae</taxon>
        <taxon>Dyadobacter</taxon>
    </lineage>
</organism>
<evidence type="ECO:0000256" key="5">
    <source>
        <dbReference type="ARBA" id="ARBA00023136"/>
    </source>
</evidence>
<dbReference type="EMBL" id="VCEJ01000002">
    <property type="protein sequence ID" value="TLV03832.1"/>
    <property type="molecule type" value="Genomic_DNA"/>
</dbReference>
<dbReference type="Gene3D" id="2.60.40.1120">
    <property type="entry name" value="Carboxypeptidase-like, regulatory domain"/>
    <property type="match status" value="1"/>
</dbReference>
<keyword evidence="4 7" id="KW-0812">Transmembrane</keyword>
<dbReference type="OrthoDB" id="9768177at2"/>
<evidence type="ECO:0000256" key="7">
    <source>
        <dbReference type="PROSITE-ProRule" id="PRU01360"/>
    </source>
</evidence>
<keyword evidence="5 7" id="KW-0472">Membrane</keyword>
<dbReference type="Pfam" id="PF07715">
    <property type="entry name" value="Plug"/>
    <property type="match status" value="1"/>
</dbReference>
<keyword evidence="10" id="KW-0675">Receptor</keyword>
<dbReference type="Pfam" id="PF13715">
    <property type="entry name" value="CarbopepD_reg_2"/>
    <property type="match status" value="1"/>
</dbReference>
<dbReference type="NCBIfam" id="TIGR04057">
    <property type="entry name" value="SusC_RagA_signa"/>
    <property type="match status" value="1"/>
</dbReference>
<evidence type="ECO:0000259" key="9">
    <source>
        <dbReference type="Pfam" id="PF07715"/>
    </source>
</evidence>
<keyword evidence="8" id="KW-0732">Signal</keyword>
<dbReference type="InterPro" id="IPR036942">
    <property type="entry name" value="Beta-barrel_TonB_sf"/>
</dbReference>
<evidence type="ECO:0000256" key="4">
    <source>
        <dbReference type="ARBA" id="ARBA00022692"/>
    </source>
</evidence>
<keyword evidence="2 7" id="KW-0813">Transport</keyword>
<accession>A0A5R9L5I2</accession>
<evidence type="ECO:0000256" key="3">
    <source>
        <dbReference type="ARBA" id="ARBA00022452"/>
    </source>
</evidence>
<sequence length="1124" mass="122761">MQKNVSVKRYITNVMRITVTQLLLCALFCDLSFAVDTRAQEALRKEISIQMESAEMRQVLARIEKQANVKFIYSPNSIQARQKVSLSVAKRPLSSVLDQLLTPIQVSFEVVDSRILLHKKPLEALAIPVAHDLDKTISGIVSDDKGESLPGVSVIIKGTQRGSITGTDGKFELAVPDEGTTLIFSFVGYESQEIAVGTRTTVDITLKASIKALSEVVVVGYGTQKKTSVTAAVSTLKGDQLSATPLTNLSNGLGGRISGVIAKQASGEPGRDGSSIFIRGVSSTGNNQPLLVVDGIPRNFQQLDPNTIETFTVLKDAAAVAPYGVAGANGVVLVTTKRGKTGTPSLTYNAYVGFQNPTVMPDYVYGYDYGLLKNAAARAAGLPVPYTDEQLQKFKDGSDNDSYPANNYVKELVNRNAIITSHNIELSGGAERIKYYASLGYQYQAGMWPSTNNKRYNLAMNLDAQATKTTKISFNLNGRVQKSEYPSIGTSRIFELVAYAHPQNGPLFFSNGLNGTYVTGSIYNSGYQKTNTTALYSQLSVEQQLPFIPGLFAKGTIAYDPATTMDKIWTAPVHLATINPVTKVITDGVFGAAKASLSQNYKESHQLTYQASLNYARAFGKSNVGALAVFEAKANDTIALGASRRNYNLNIDELNMGSSSNADATTNGTSSFGRQMGLVYRVTYDYADKYLFEASGRYDGSYYFAPENRFGFFPAFSVGWRLSEENFIKQNLRWIDNLKLRGSYGEVGALAGSAFQFMSTYSVAGPAYVIGGSAVQAIRERNQPNPNITWERAKKTDIGLEGTFWKGLLNAEIDYFHEKRSNMLVAPDVIVPSEYGIGLSQVNAGIMQNQGIDLSLGSSYRFSSDLRVSLNGNLTYARNKLLQVFEAGATYNNPNRRLTGKPLGTQFGFHSLGLFQVADFDDAGNLKPGIAVQPWGAVQPGDIRYEDMNNDGKINDDDRTRIGDAVATPRIIYGVSPSVQFKGFNLDILFQGAAKTNFYYSGSAAWAFSNGMGAVKETLDYWTPENPDATYPRITNAPTTNNTQTSSYWVGDASYLRLKSATLSYSIPADVTKKIRIQNARVYVSGQNILTWTKLRNFDPEITQVNAWSYPQQKVMSVGLNVTF</sequence>